<evidence type="ECO:0000259" key="5">
    <source>
        <dbReference type="Pfam" id="PF03067"/>
    </source>
</evidence>
<dbReference type="CDD" id="cd21177">
    <property type="entry name" value="LPMO_AA10"/>
    <property type="match status" value="1"/>
</dbReference>
<feature type="compositionally biased region" description="Low complexity" evidence="2">
    <location>
        <begin position="210"/>
        <end position="241"/>
    </location>
</feature>
<evidence type="ECO:0000256" key="1">
    <source>
        <dbReference type="ARBA" id="ARBA00022729"/>
    </source>
</evidence>
<keyword evidence="3" id="KW-0472">Membrane</keyword>
<dbReference type="EMBL" id="BOMI01000067">
    <property type="protein sequence ID" value="GID74995.1"/>
    <property type="molecule type" value="Genomic_DNA"/>
</dbReference>
<keyword evidence="7" id="KW-1185">Reference proteome</keyword>
<organism evidence="6 7">
    <name type="scientific">Paractinoplanes deccanensis</name>
    <dbReference type="NCBI Taxonomy" id="113561"/>
    <lineage>
        <taxon>Bacteria</taxon>
        <taxon>Bacillati</taxon>
        <taxon>Actinomycetota</taxon>
        <taxon>Actinomycetes</taxon>
        <taxon>Micromonosporales</taxon>
        <taxon>Micromonosporaceae</taxon>
        <taxon>Paractinoplanes</taxon>
    </lineage>
</organism>
<evidence type="ECO:0000256" key="2">
    <source>
        <dbReference type="SAM" id="MobiDB-lite"/>
    </source>
</evidence>
<evidence type="ECO:0000256" key="3">
    <source>
        <dbReference type="SAM" id="Phobius"/>
    </source>
</evidence>
<reference evidence="6 7" key="1">
    <citation type="submission" date="2021-01" db="EMBL/GenBank/DDBJ databases">
        <title>Whole genome shotgun sequence of Actinoplanes deccanensis NBRC 13994.</title>
        <authorList>
            <person name="Komaki H."/>
            <person name="Tamura T."/>
        </authorList>
    </citation>
    <scope>NUCLEOTIDE SEQUENCE [LARGE SCALE GENOMIC DNA]</scope>
    <source>
        <strain evidence="6 7">NBRC 13994</strain>
    </source>
</reference>
<accession>A0ABQ3Y4U4</accession>
<proteinExistence type="predicted"/>
<dbReference type="Gene3D" id="2.70.50.50">
    <property type="entry name" value="chitin-binding protein cbp21"/>
    <property type="match status" value="1"/>
</dbReference>
<dbReference type="InterPro" id="IPR004302">
    <property type="entry name" value="Cellulose/chitin-bd_N"/>
</dbReference>
<dbReference type="RefSeq" id="WP_203764441.1">
    <property type="nucleotide sequence ID" value="NZ_BAAABO010000036.1"/>
</dbReference>
<keyword evidence="3" id="KW-0812">Transmembrane</keyword>
<dbReference type="InterPro" id="IPR014756">
    <property type="entry name" value="Ig_E-set"/>
</dbReference>
<sequence length="295" mass="30962">MRILRLAACAVAAALVWPAAPASAHGAPTTPISRTAACARGGEDTGTAACVAARKANGGGFGSFDNLRIADVGGRDREVVPDGELCSGGLDAFKGLDLPRDDYPATKVTAGTTLSVRYRATIPHAGQFRIFLTKTGFDPTKRLTWADLGTRPLATITDPPLDDGAYEMRVTLPEARTGRHILYVVWETSSTPDTYYSCSDLAFAEPAKQAPAVRTTTTPRPAPKAIKATKTTPPTTPPTTVNETKAAKPPAATPVADTSKITLGHQIIIGALVLGFGAVAYAVVAGIVRKRRENR</sequence>
<dbReference type="PANTHER" id="PTHR34823:SF1">
    <property type="entry name" value="CHITIN-BINDING TYPE-4 DOMAIN-CONTAINING PROTEIN"/>
    <property type="match status" value="1"/>
</dbReference>
<dbReference type="InterPro" id="IPR051024">
    <property type="entry name" value="GlcNAc_Chitin_IntDeg"/>
</dbReference>
<keyword evidence="3" id="KW-1133">Transmembrane helix</keyword>
<dbReference type="SUPFAM" id="SSF81296">
    <property type="entry name" value="E set domains"/>
    <property type="match status" value="1"/>
</dbReference>
<dbReference type="PANTHER" id="PTHR34823">
    <property type="entry name" value="GLCNAC-BINDING PROTEIN A"/>
    <property type="match status" value="1"/>
</dbReference>
<dbReference type="Proteomes" id="UP000609879">
    <property type="component" value="Unassembled WGS sequence"/>
</dbReference>
<feature type="transmembrane region" description="Helical" evidence="3">
    <location>
        <begin position="267"/>
        <end position="288"/>
    </location>
</feature>
<evidence type="ECO:0000313" key="7">
    <source>
        <dbReference type="Proteomes" id="UP000609879"/>
    </source>
</evidence>
<name>A0ABQ3Y4U4_9ACTN</name>
<feature type="region of interest" description="Disordered" evidence="2">
    <location>
        <begin position="210"/>
        <end position="253"/>
    </location>
</feature>
<comment type="caution">
    <text evidence="6">The sequence shown here is derived from an EMBL/GenBank/DDBJ whole genome shotgun (WGS) entry which is preliminary data.</text>
</comment>
<dbReference type="Pfam" id="PF03067">
    <property type="entry name" value="LPMO_10"/>
    <property type="match status" value="1"/>
</dbReference>
<feature type="domain" description="Chitin-binding type-4" evidence="5">
    <location>
        <begin position="25"/>
        <end position="201"/>
    </location>
</feature>
<gene>
    <name evidence="6" type="ORF">Ade02nite_36360</name>
</gene>
<keyword evidence="1 4" id="KW-0732">Signal</keyword>
<feature type="signal peptide" evidence="4">
    <location>
        <begin position="1"/>
        <end position="24"/>
    </location>
</feature>
<evidence type="ECO:0000313" key="6">
    <source>
        <dbReference type="EMBL" id="GID74995.1"/>
    </source>
</evidence>
<protein>
    <recommendedName>
        <fullName evidence="5">Chitin-binding type-4 domain-containing protein</fullName>
    </recommendedName>
</protein>
<feature type="chain" id="PRO_5046651362" description="Chitin-binding type-4 domain-containing protein" evidence="4">
    <location>
        <begin position="25"/>
        <end position="295"/>
    </location>
</feature>
<evidence type="ECO:0000256" key="4">
    <source>
        <dbReference type="SAM" id="SignalP"/>
    </source>
</evidence>